<dbReference type="EMBL" id="PYHR01000002">
    <property type="protein sequence ID" value="PWD50766.1"/>
    <property type="molecule type" value="Genomic_DNA"/>
</dbReference>
<keyword evidence="2" id="KW-0472">Membrane</keyword>
<feature type="transmembrane region" description="Helical" evidence="2">
    <location>
        <begin position="102"/>
        <end position="124"/>
    </location>
</feature>
<keyword evidence="2" id="KW-0812">Transmembrane</keyword>
<gene>
    <name evidence="4" type="ORF">C8046_09025</name>
</gene>
<dbReference type="Pfam" id="PF10708">
    <property type="entry name" value="DUF2510"/>
    <property type="match status" value="1"/>
</dbReference>
<dbReference type="SUPFAM" id="SSF81995">
    <property type="entry name" value="beta-sandwich domain of Sec23/24"/>
    <property type="match status" value="1"/>
</dbReference>
<reference evidence="4 5" key="1">
    <citation type="submission" date="2018-03" db="EMBL/GenBank/DDBJ databases">
        <title>Genome assembly of novel Miniimonas species PCH200.</title>
        <authorList>
            <person name="Thakur V."/>
            <person name="Kumar V."/>
            <person name="Singh D."/>
        </authorList>
    </citation>
    <scope>NUCLEOTIDE SEQUENCE [LARGE SCALE GENOMIC DNA]</scope>
    <source>
        <strain evidence="4 5">PCH200</strain>
    </source>
</reference>
<feature type="compositionally biased region" description="Low complexity" evidence="1">
    <location>
        <begin position="37"/>
        <end position="69"/>
    </location>
</feature>
<feature type="domain" description="DUF2510" evidence="3">
    <location>
        <begin position="6"/>
        <end position="35"/>
    </location>
</feature>
<dbReference type="InterPro" id="IPR018929">
    <property type="entry name" value="DUF2510"/>
</dbReference>
<keyword evidence="5" id="KW-1185">Reference proteome</keyword>
<dbReference type="Proteomes" id="UP000245166">
    <property type="component" value="Unassembled WGS sequence"/>
</dbReference>
<evidence type="ECO:0000259" key="3">
    <source>
        <dbReference type="Pfam" id="PF10708"/>
    </source>
</evidence>
<sequence length="242" mass="26067">MAQAQGWYEDGSGSLRWWDGAAWTEHVKPVPQPQSQPQPQAQTQGYPQGQPQPFAQGQQQPYPQGQPQPFAHGVPYPQAAAAFPGTGAPPSSARRRATRGQVVGRVVAVVLGAAVLITGGVVLFRSLVMGPQIAVEGFNNAYMEVDCHGMQDVVATDFFAGVFVDCAGFDEVATSLLAELEGGAEGFGFAITSTERVDDEATVVARETYRWTDGTERVDVVTYSLQKVGDTWEIWDVVYDEG</sequence>
<evidence type="ECO:0000256" key="2">
    <source>
        <dbReference type="SAM" id="Phobius"/>
    </source>
</evidence>
<dbReference type="RefSeq" id="WP_109229148.1">
    <property type="nucleotide sequence ID" value="NZ_PYHR01000002.1"/>
</dbReference>
<dbReference type="OrthoDB" id="4966970at2"/>
<accession>A0A2U1ZUV5</accession>
<evidence type="ECO:0000313" key="4">
    <source>
        <dbReference type="EMBL" id="PWD50766.1"/>
    </source>
</evidence>
<proteinExistence type="predicted"/>
<name>A0A2U1ZUV5_9MICO</name>
<evidence type="ECO:0000313" key="5">
    <source>
        <dbReference type="Proteomes" id="UP000245166"/>
    </source>
</evidence>
<evidence type="ECO:0000256" key="1">
    <source>
        <dbReference type="SAM" id="MobiDB-lite"/>
    </source>
</evidence>
<dbReference type="AlphaFoldDB" id="A0A2U1ZUV5"/>
<keyword evidence="2" id="KW-1133">Transmembrane helix</keyword>
<feature type="compositionally biased region" description="Low complexity" evidence="1">
    <location>
        <begin position="77"/>
        <end position="92"/>
    </location>
</feature>
<comment type="caution">
    <text evidence="4">The sequence shown here is derived from an EMBL/GenBank/DDBJ whole genome shotgun (WGS) entry which is preliminary data.</text>
</comment>
<organism evidence="4 5">
    <name type="scientific">Serinibacter arcticus</name>
    <dbReference type="NCBI Taxonomy" id="1655435"/>
    <lineage>
        <taxon>Bacteria</taxon>
        <taxon>Bacillati</taxon>
        <taxon>Actinomycetota</taxon>
        <taxon>Actinomycetes</taxon>
        <taxon>Micrococcales</taxon>
        <taxon>Beutenbergiaceae</taxon>
        <taxon>Serinibacter</taxon>
    </lineage>
</organism>
<protein>
    <recommendedName>
        <fullName evidence="3">DUF2510 domain-containing protein</fullName>
    </recommendedName>
</protein>
<feature type="region of interest" description="Disordered" evidence="1">
    <location>
        <begin position="1"/>
        <end position="96"/>
    </location>
</feature>